<evidence type="ECO:0000256" key="1">
    <source>
        <dbReference type="SAM" id="MobiDB-lite"/>
    </source>
</evidence>
<keyword evidence="3" id="KW-1185">Reference proteome</keyword>
<dbReference type="AlphaFoldDB" id="A0A927IBF8"/>
<reference evidence="2" key="1">
    <citation type="submission" date="2020-09" db="EMBL/GenBank/DDBJ databases">
        <title>Secondary metabolite and genome analysis of marine Streptomyces chumphonensis KK1-2T.</title>
        <authorList>
            <person name="Phongsopitanun W."/>
            <person name="Kanchanasin P."/>
            <person name="Pittayakhajonwut P."/>
            <person name="Suwanborirux K."/>
            <person name="Tanasupawat S."/>
        </authorList>
    </citation>
    <scope>NUCLEOTIDE SEQUENCE</scope>
    <source>
        <strain evidence="2">KK1-2</strain>
    </source>
</reference>
<comment type="caution">
    <text evidence="2">The sequence shown here is derived from an EMBL/GenBank/DDBJ whole genome shotgun (WGS) entry which is preliminary data.</text>
</comment>
<sequence>MPVADGVPAALAPHLRTLLAAAESGRPARFHVVADSGCGKTLLLSQAAAALNGLGYLTLFVTASEPAYGADDTSGGLARLMADKAACRLLISAMGDDIARTRAFSPRAGRADRESTAGAADARAELRSRVEAARVTEAPGPLLGEAGTTIVVRNSTGVVVSGSGSIAPTADQTAQLMTDIDRMGDNLITALRGVPEHIPLAIVVDDVHTLRGTSVEPWLTRVLAGVSRAFVIRAARPAPGRGAVAERERVIRLTRMTAAECSAHAVSALVAVGWPSHRAERAAATVYEVTRGHPIAVVTCCEILAAADHGERDPATIRSLLTGADPHWGAAGAIATVRDHVDRSARALLGRPVELFDQLVVMRRCRLPLLAAVLREQGVLEEDAGRLHDWLTQRAFTTLFDDDPDEGWRLHDYLRENAERLLAAEEPSRHQQLHAAVERYYRGVLNFDDRAAYADGQRHEDPAWQRESLEWLHHAARLDRRDFPSVRNAMIRLFLDAFWWWDAEIPSTYCGELLAAYRALPARLDLEWVDWLADFRTSYVPGQGNQIPGRDVARWAEAGVALNKLCAKLELRRESDPTDPDLRRVHAITCFLRGDIAWYGSDGSDGSRTRAAAWYRACARTCTEPASHWIATWARWAEATLWVEADPAHARALAAGLQERVEEDGDRELLVYLITLYAELAWREGRPDDAFDLHTRAVLHAFVYQIRQELLRQAPSAYSHSVLRSTVARAEACFAAAGEAGLHDAVARAAARGRAYFAPYWLRRGLPPDHPHGFPPGPAPEDLGSTRTRYADDVQWVIDAMEGELGAPLEDPLRTSPPERGEGDDGTPTGRRPPP</sequence>
<proteinExistence type="predicted"/>
<name>A0A927IBF8_9ACTN</name>
<dbReference type="InterPro" id="IPR027417">
    <property type="entry name" value="P-loop_NTPase"/>
</dbReference>
<organism evidence="2 3">
    <name type="scientific">Streptomyces chumphonensis</name>
    <dbReference type="NCBI Taxonomy" id="1214925"/>
    <lineage>
        <taxon>Bacteria</taxon>
        <taxon>Bacillati</taxon>
        <taxon>Actinomycetota</taxon>
        <taxon>Actinomycetes</taxon>
        <taxon>Kitasatosporales</taxon>
        <taxon>Streptomycetaceae</taxon>
        <taxon>Streptomyces</taxon>
    </lineage>
</organism>
<gene>
    <name evidence="2" type="ORF">IF129_01075</name>
</gene>
<dbReference type="SUPFAM" id="SSF52540">
    <property type="entry name" value="P-loop containing nucleoside triphosphate hydrolases"/>
    <property type="match status" value="1"/>
</dbReference>
<evidence type="ECO:0000313" key="3">
    <source>
        <dbReference type="Proteomes" id="UP000632289"/>
    </source>
</evidence>
<feature type="compositionally biased region" description="Basic and acidic residues" evidence="1">
    <location>
        <begin position="811"/>
        <end position="823"/>
    </location>
</feature>
<dbReference type="RefSeq" id="WP_191207468.1">
    <property type="nucleotide sequence ID" value="NZ_BAABKL010000025.1"/>
</dbReference>
<dbReference type="EMBL" id="JACXYU010000001">
    <property type="protein sequence ID" value="MBD3930166.1"/>
    <property type="molecule type" value="Genomic_DNA"/>
</dbReference>
<protein>
    <submittedName>
        <fullName evidence="2">Uncharacterized protein</fullName>
    </submittedName>
</protein>
<evidence type="ECO:0000313" key="2">
    <source>
        <dbReference type="EMBL" id="MBD3930166.1"/>
    </source>
</evidence>
<dbReference type="Proteomes" id="UP000632289">
    <property type="component" value="Unassembled WGS sequence"/>
</dbReference>
<accession>A0A927IBF8</accession>
<feature type="region of interest" description="Disordered" evidence="1">
    <location>
        <begin position="801"/>
        <end position="835"/>
    </location>
</feature>